<dbReference type="OrthoDB" id="1495896at2"/>
<keyword evidence="1" id="KW-1133">Transmembrane helix</keyword>
<keyword evidence="3" id="KW-1185">Reference proteome</keyword>
<accession>A0A562UM82</accession>
<keyword evidence="1" id="KW-0812">Transmembrane</keyword>
<dbReference type="Proteomes" id="UP000320547">
    <property type="component" value="Unassembled WGS sequence"/>
</dbReference>
<dbReference type="Pfam" id="PF05751">
    <property type="entry name" value="FixH"/>
    <property type="match status" value="1"/>
</dbReference>
<organism evidence="2 3">
    <name type="scientific">Altererythrobacter ishigakiensis</name>
    <dbReference type="NCBI Taxonomy" id="476157"/>
    <lineage>
        <taxon>Bacteria</taxon>
        <taxon>Pseudomonadati</taxon>
        <taxon>Pseudomonadota</taxon>
        <taxon>Alphaproteobacteria</taxon>
        <taxon>Sphingomonadales</taxon>
        <taxon>Erythrobacteraceae</taxon>
        <taxon>Altererythrobacter</taxon>
    </lineage>
</organism>
<name>A0A562UM82_9SPHN</name>
<dbReference type="InterPro" id="IPR008620">
    <property type="entry name" value="FixH"/>
</dbReference>
<proteinExistence type="predicted"/>
<evidence type="ECO:0000313" key="2">
    <source>
        <dbReference type="EMBL" id="TWJ06718.1"/>
    </source>
</evidence>
<dbReference type="EMBL" id="VLLK01000002">
    <property type="protein sequence ID" value="TWJ06718.1"/>
    <property type="molecule type" value="Genomic_DNA"/>
</dbReference>
<keyword evidence="1" id="KW-0472">Membrane</keyword>
<evidence type="ECO:0000256" key="1">
    <source>
        <dbReference type="SAM" id="Phobius"/>
    </source>
</evidence>
<dbReference type="STRING" id="476157.GCA_001663155_00929"/>
<sequence length="153" mass="17094">MQTKPTKGQFTGRHMLMAMIGGFGIVIAVNFYMASLATSGFGGVIVKNTYVASQKFNGWLDEAERQRELGWEAQPQRADDGHLVVETLGVPELAMASAMIRRPLGELEASELELVRQTDGRFRSVEPIAEGRWIVRLEITSAGQSWRQEQQIR</sequence>
<protein>
    <submittedName>
        <fullName evidence="2">Nitrogen fixation protein FixH</fullName>
    </submittedName>
</protein>
<comment type="caution">
    <text evidence="2">The sequence shown here is derived from an EMBL/GenBank/DDBJ whole genome shotgun (WGS) entry which is preliminary data.</text>
</comment>
<reference evidence="2 3" key="1">
    <citation type="submission" date="2019-07" db="EMBL/GenBank/DDBJ databases">
        <title>Genomic Encyclopedia of Archaeal and Bacterial Type Strains, Phase II (KMG-II): from individual species to whole genera.</title>
        <authorList>
            <person name="Goeker M."/>
        </authorList>
    </citation>
    <scope>NUCLEOTIDE SEQUENCE [LARGE SCALE GENOMIC DNA]</scope>
    <source>
        <strain evidence="2 3">ATCC BAA-2084</strain>
    </source>
</reference>
<dbReference type="AlphaFoldDB" id="A0A562UM82"/>
<gene>
    <name evidence="2" type="ORF">JN10_2254</name>
</gene>
<evidence type="ECO:0000313" key="3">
    <source>
        <dbReference type="Proteomes" id="UP000320547"/>
    </source>
</evidence>
<feature type="transmembrane region" description="Helical" evidence="1">
    <location>
        <begin position="12"/>
        <end position="33"/>
    </location>
</feature>